<sequence>MPVTQYTNPPLYDSRTSETEPLVGGKAPRRYSVSIDQLKLIAYAALVTMAITGVIFASVFPLTSCNNPLDPDVRDRILKEWAVEYLHHQEQVAKRTDLEHRWRIEDDDRVRLRNQWAREVEQHNRDIEERQKREEKERQRLNMFWTDPESHTCTSYDTREYTARLLNVPPNYNRRIEACMATPIKVHGIEYMAKRCEDHGPNKVIGHWEVNQHEPDCASYWNRYTDKGCISSGSGQRRIEHYLENLPSGSNWREFCATTPVSFRGMHFMGAQFCFQKDGGTYGHWVFDDKGCN</sequence>
<keyword evidence="5" id="KW-1185">Reference proteome</keyword>
<evidence type="ECO:0000256" key="1">
    <source>
        <dbReference type="SAM" id="Coils"/>
    </source>
</evidence>
<organism evidence="4 5">
    <name type="scientific">Rhizopogon vesiculosus</name>
    <dbReference type="NCBI Taxonomy" id="180088"/>
    <lineage>
        <taxon>Eukaryota</taxon>
        <taxon>Fungi</taxon>
        <taxon>Dikarya</taxon>
        <taxon>Basidiomycota</taxon>
        <taxon>Agaricomycotina</taxon>
        <taxon>Agaricomycetes</taxon>
        <taxon>Agaricomycetidae</taxon>
        <taxon>Boletales</taxon>
        <taxon>Suillineae</taxon>
        <taxon>Rhizopogonaceae</taxon>
        <taxon>Rhizopogon</taxon>
    </lineage>
</organism>
<feature type="coiled-coil region" evidence="1">
    <location>
        <begin position="113"/>
        <end position="140"/>
    </location>
</feature>
<evidence type="ECO:0000313" key="5">
    <source>
        <dbReference type="Proteomes" id="UP000183567"/>
    </source>
</evidence>
<reference evidence="4 5" key="1">
    <citation type="submission" date="2016-03" db="EMBL/GenBank/DDBJ databases">
        <title>Comparative genomics of the ectomycorrhizal sister species Rhizopogon vinicolor and Rhizopogon vesiculosus (Basidiomycota: Boletales) reveals a divergence of the mating type B locus.</title>
        <authorList>
            <person name="Mujic A.B."/>
            <person name="Kuo A."/>
            <person name="Tritt A."/>
            <person name="Lipzen A."/>
            <person name="Chen C."/>
            <person name="Johnson J."/>
            <person name="Sharma A."/>
            <person name="Barry K."/>
            <person name="Grigoriev I.V."/>
            <person name="Spatafora J.W."/>
        </authorList>
    </citation>
    <scope>NUCLEOTIDE SEQUENCE [LARGE SCALE GENOMIC DNA]</scope>
    <source>
        <strain evidence="4 5">AM-OR11-056</strain>
    </source>
</reference>
<feature type="transmembrane region" description="Helical" evidence="3">
    <location>
        <begin position="40"/>
        <end position="62"/>
    </location>
</feature>
<keyword evidence="1" id="KW-0175">Coiled coil</keyword>
<feature type="region of interest" description="Disordered" evidence="2">
    <location>
        <begin position="1"/>
        <end position="25"/>
    </location>
</feature>
<dbReference type="STRING" id="180088.A0A1J8REF8"/>
<dbReference type="AlphaFoldDB" id="A0A1J8REF8"/>
<keyword evidence="3" id="KW-0472">Membrane</keyword>
<dbReference type="Proteomes" id="UP000183567">
    <property type="component" value="Unassembled WGS sequence"/>
</dbReference>
<accession>A0A1J8REF8</accession>
<evidence type="ECO:0000256" key="3">
    <source>
        <dbReference type="SAM" id="Phobius"/>
    </source>
</evidence>
<dbReference type="EMBL" id="LVVM01000696">
    <property type="protein sequence ID" value="OJA20154.1"/>
    <property type="molecule type" value="Genomic_DNA"/>
</dbReference>
<protein>
    <submittedName>
        <fullName evidence="4">Uncharacterized protein</fullName>
    </submittedName>
</protein>
<gene>
    <name evidence="4" type="ORF">AZE42_08451</name>
</gene>
<dbReference type="OrthoDB" id="3153758at2759"/>
<comment type="caution">
    <text evidence="4">The sequence shown here is derived from an EMBL/GenBank/DDBJ whole genome shotgun (WGS) entry which is preliminary data.</text>
</comment>
<keyword evidence="3" id="KW-1133">Transmembrane helix</keyword>
<keyword evidence="3" id="KW-0812">Transmembrane</keyword>
<evidence type="ECO:0000256" key="2">
    <source>
        <dbReference type="SAM" id="MobiDB-lite"/>
    </source>
</evidence>
<evidence type="ECO:0000313" key="4">
    <source>
        <dbReference type="EMBL" id="OJA20154.1"/>
    </source>
</evidence>
<name>A0A1J8REF8_9AGAM</name>
<proteinExistence type="predicted"/>